<dbReference type="OrthoDB" id="442503at2759"/>
<keyword evidence="5 11" id="KW-0812">Transmembrane</keyword>
<dbReference type="SUPFAM" id="SSF63712">
    <property type="entry name" value="Nicotinic receptor ligand binding domain-like"/>
    <property type="match status" value="1"/>
</dbReference>
<dbReference type="PRINTS" id="PR00253">
    <property type="entry name" value="GABAARECEPTR"/>
</dbReference>
<keyword evidence="6" id="KW-0732">Signal</keyword>
<feature type="region of interest" description="Disordered" evidence="12">
    <location>
        <begin position="563"/>
        <end position="582"/>
    </location>
</feature>
<dbReference type="NCBIfam" id="TIGR00860">
    <property type="entry name" value="LIC"/>
    <property type="match status" value="1"/>
</dbReference>
<evidence type="ECO:0000259" key="13">
    <source>
        <dbReference type="Pfam" id="PF02931"/>
    </source>
</evidence>
<dbReference type="FunFam" id="2.70.170.10:FF:000038">
    <property type="entry name" value="Glutamate-gated chloride channel alpha"/>
    <property type="match status" value="1"/>
</dbReference>
<dbReference type="InterPro" id="IPR018000">
    <property type="entry name" value="Neurotransmitter_ion_chnl_CS"/>
</dbReference>
<dbReference type="Proteomes" id="UP000580250">
    <property type="component" value="Unassembled WGS sequence"/>
</dbReference>
<dbReference type="InterPro" id="IPR038050">
    <property type="entry name" value="Neuro_actylchol_rec"/>
</dbReference>
<dbReference type="InterPro" id="IPR006029">
    <property type="entry name" value="Neurotrans-gated_channel_TM"/>
</dbReference>
<evidence type="ECO:0000256" key="8">
    <source>
        <dbReference type="ARBA" id="ARBA00023065"/>
    </source>
</evidence>
<dbReference type="EMBL" id="CAJEWN010000043">
    <property type="protein sequence ID" value="CAD2149315.1"/>
    <property type="molecule type" value="Genomic_DNA"/>
</dbReference>
<evidence type="ECO:0000256" key="7">
    <source>
        <dbReference type="ARBA" id="ARBA00022989"/>
    </source>
</evidence>
<evidence type="ECO:0000313" key="16">
    <source>
        <dbReference type="Proteomes" id="UP000580250"/>
    </source>
</evidence>
<evidence type="ECO:0000256" key="2">
    <source>
        <dbReference type="ARBA" id="ARBA00004236"/>
    </source>
</evidence>
<dbReference type="Pfam" id="PF02932">
    <property type="entry name" value="Neur_chan_memb"/>
    <property type="match status" value="1"/>
</dbReference>
<sequence length="640" mass="74301">MSVTKNILINNTTPIPSPNKLLHKIRQHNNNNELFVQPPRLAIFSENKKRNKQLEEDKDFIDNNEDEEPIYEEIEYYLEDLDEKEEENNFKEIKTTTAIISSSKYLNNNWLAAEGIIESTTKEEVLKFFDDKKENERSSPSSDTEILSQLLNRGYDWRVRPPGTNLSLDGDHGPVVVNINMLIRSISKIDDVNMEYSTQLTFREEWVDGRLAYGLPNDQKPDHIILTAGQQIWMPDTFFQNEKQARKHEIDKPNVLIRIHKDGRILYSVRISLVLSCPMFLQYYPMDVQTCLIDMASYAYTDTDIEYRWKEVQPVQLKQGLESSLPSFQLTNVSTGYCTSKTNTGTYSCLRTVLELRRQFSYYLLQLYIPSSMLVIVSWVSFWLDRTAVPARVTLGVTTLLTMTTQTSGINAKLPPVSYSKAIDIWCGACLAFIFSALLEFACVTYISSRMFYKRTRNNRVLARYRGEGRLLSVFNPQSQRPSICPGYEMPPNLLTHRPSLHYTPLTTQFMDDEIEEVWVRRADIPNSPPPPILKQKTLSSSDESIQRNSTKINNDNKEYFNETKTSISLPSPPQQRRQNEREQSCLLIFGRRLPLIGRLIRRLEAEVDPAKRADYISRILFPLIFALFNMAYWFRYLKL</sequence>
<comment type="caution">
    <text evidence="15">The sequence shown here is derived from an EMBL/GenBank/DDBJ whole genome shotgun (WGS) entry which is preliminary data.</text>
</comment>
<evidence type="ECO:0000256" key="11">
    <source>
        <dbReference type="RuleBase" id="RU000687"/>
    </source>
</evidence>
<dbReference type="InterPro" id="IPR036734">
    <property type="entry name" value="Neur_chan_lig-bd_sf"/>
</dbReference>
<dbReference type="GO" id="GO:0005886">
    <property type="term" value="C:plasma membrane"/>
    <property type="evidence" value="ECO:0007669"/>
    <property type="project" value="UniProtKB-SubCell"/>
</dbReference>
<evidence type="ECO:0000256" key="1">
    <source>
        <dbReference type="ARBA" id="ARBA00004141"/>
    </source>
</evidence>
<dbReference type="PRINTS" id="PR00252">
    <property type="entry name" value="NRIONCHANNEL"/>
</dbReference>
<comment type="subcellular location">
    <subcellularLocation>
        <location evidence="2">Cell membrane</location>
    </subcellularLocation>
    <subcellularLocation>
        <location evidence="1">Membrane</location>
        <topology evidence="1">Multi-pass membrane protein</topology>
    </subcellularLocation>
</comment>
<protein>
    <submittedName>
        <fullName evidence="15">Uncharacterized protein</fullName>
    </submittedName>
</protein>
<evidence type="ECO:0000259" key="14">
    <source>
        <dbReference type="Pfam" id="PF02932"/>
    </source>
</evidence>
<feature type="transmembrane region" description="Helical" evidence="11">
    <location>
        <begin position="423"/>
        <end position="447"/>
    </location>
</feature>
<feature type="transmembrane region" description="Helical" evidence="11">
    <location>
        <begin position="360"/>
        <end position="384"/>
    </location>
</feature>
<evidence type="ECO:0000256" key="9">
    <source>
        <dbReference type="ARBA" id="ARBA00023136"/>
    </source>
</evidence>
<dbReference type="InterPro" id="IPR044721">
    <property type="entry name" value="GluCl_TM"/>
</dbReference>
<dbReference type="Gene3D" id="2.70.170.10">
    <property type="entry name" value="Neurotransmitter-gated ion-channel ligand-binding domain"/>
    <property type="match status" value="1"/>
</dbReference>
<evidence type="ECO:0000256" key="6">
    <source>
        <dbReference type="ARBA" id="ARBA00022729"/>
    </source>
</evidence>
<keyword evidence="7 11" id="KW-1133">Transmembrane helix</keyword>
<name>A0A6V7U9W9_MELEN</name>
<feature type="transmembrane region" description="Helical" evidence="11">
    <location>
        <begin position="616"/>
        <end position="635"/>
    </location>
</feature>
<dbReference type="InterPro" id="IPR006202">
    <property type="entry name" value="Neur_chan_lig-bd"/>
</dbReference>
<dbReference type="InterPro" id="IPR006201">
    <property type="entry name" value="Neur_channel"/>
</dbReference>
<dbReference type="CDD" id="cd19062">
    <property type="entry name" value="LGIC_TM_GluCl"/>
    <property type="match status" value="1"/>
</dbReference>
<keyword evidence="4" id="KW-1003">Cell membrane</keyword>
<dbReference type="GO" id="GO:0005230">
    <property type="term" value="F:extracellular ligand-gated monoatomic ion channel activity"/>
    <property type="evidence" value="ECO:0007669"/>
    <property type="project" value="InterPro"/>
</dbReference>
<feature type="domain" description="Neurotransmitter-gated ion-channel ligand-binding" evidence="13">
    <location>
        <begin position="144"/>
        <end position="359"/>
    </location>
</feature>
<gene>
    <name evidence="15" type="ORF">MENT_LOCUS9646</name>
</gene>
<feature type="domain" description="Neurotransmitter-gated ion-channel transmembrane" evidence="14">
    <location>
        <begin position="367"/>
        <end position="634"/>
    </location>
</feature>
<evidence type="ECO:0000256" key="5">
    <source>
        <dbReference type="ARBA" id="ARBA00022692"/>
    </source>
</evidence>
<dbReference type="Pfam" id="PF02931">
    <property type="entry name" value="Neur_chan_LBD"/>
    <property type="match status" value="1"/>
</dbReference>
<dbReference type="FunFam" id="1.20.58.390:FF:000084">
    <property type="entry name" value="Glutamate-gated chloride channel subunit beta"/>
    <property type="match status" value="1"/>
</dbReference>
<dbReference type="PROSITE" id="PS00236">
    <property type="entry name" value="NEUROTR_ION_CHANNEL"/>
    <property type="match status" value="1"/>
</dbReference>
<comment type="similarity">
    <text evidence="11">Belongs to the ligand-gated ion channel (TC 1.A.9) family.</text>
</comment>
<proteinExistence type="inferred from homology"/>
<dbReference type="Gene3D" id="1.20.58.390">
    <property type="entry name" value="Neurotransmitter-gated ion-channel transmembrane domain"/>
    <property type="match status" value="1"/>
</dbReference>
<dbReference type="PANTHER" id="PTHR18945">
    <property type="entry name" value="NEUROTRANSMITTER GATED ION CHANNEL"/>
    <property type="match status" value="1"/>
</dbReference>
<evidence type="ECO:0000313" key="15">
    <source>
        <dbReference type="EMBL" id="CAD2149315.1"/>
    </source>
</evidence>
<evidence type="ECO:0000256" key="12">
    <source>
        <dbReference type="SAM" id="MobiDB-lite"/>
    </source>
</evidence>
<dbReference type="InterPro" id="IPR006028">
    <property type="entry name" value="GABAA/Glycine_rcpt"/>
</dbReference>
<dbReference type="InterPro" id="IPR036719">
    <property type="entry name" value="Neuro-gated_channel_TM_sf"/>
</dbReference>
<dbReference type="GO" id="GO:0004888">
    <property type="term" value="F:transmembrane signaling receptor activity"/>
    <property type="evidence" value="ECO:0007669"/>
    <property type="project" value="InterPro"/>
</dbReference>
<dbReference type="SUPFAM" id="SSF90112">
    <property type="entry name" value="Neurotransmitter-gated ion-channel transmembrane pore"/>
    <property type="match status" value="1"/>
</dbReference>
<organism evidence="15 16">
    <name type="scientific">Meloidogyne enterolobii</name>
    <name type="common">Root-knot nematode worm</name>
    <name type="synonym">Meloidogyne mayaguensis</name>
    <dbReference type="NCBI Taxonomy" id="390850"/>
    <lineage>
        <taxon>Eukaryota</taxon>
        <taxon>Metazoa</taxon>
        <taxon>Ecdysozoa</taxon>
        <taxon>Nematoda</taxon>
        <taxon>Chromadorea</taxon>
        <taxon>Rhabditida</taxon>
        <taxon>Tylenchina</taxon>
        <taxon>Tylenchomorpha</taxon>
        <taxon>Tylenchoidea</taxon>
        <taxon>Meloidogynidae</taxon>
        <taxon>Meloidogyninae</taxon>
        <taxon>Meloidogyne</taxon>
    </lineage>
</organism>
<evidence type="ECO:0000256" key="10">
    <source>
        <dbReference type="ARBA" id="ARBA00023303"/>
    </source>
</evidence>
<reference evidence="15 16" key="1">
    <citation type="submission" date="2020-08" db="EMBL/GenBank/DDBJ databases">
        <authorList>
            <person name="Koutsovoulos G."/>
            <person name="Danchin GJ E."/>
        </authorList>
    </citation>
    <scope>NUCLEOTIDE SEQUENCE [LARGE SCALE GENOMIC DNA]</scope>
</reference>
<accession>A0A6V7U9W9</accession>
<keyword evidence="9 11" id="KW-0472">Membrane</keyword>
<dbReference type="CDD" id="cd18993">
    <property type="entry name" value="LGIC_ECD_GluCl"/>
    <property type="match status" value="1"/>
</dbReference>
<evidence type="ECO:0000256" key="4">
    <source>
        <dbReference type="ARBA" id="ARBA00022475"/>
    </source>
</evidence>
<keyword evidence="10 11" id="KW-0407">Ion channel</keyword>
<keyword evidence="8 11" id="KW-0406">Ion transport</keyword>
<feature type="compositionally biased region" description="Polar residues" evidence="12">
    <location>
        <begin position="537"/>
        <end position="554"/>
    </location>
</feature>
<dbReference type="AlphaFoldDB" id="A0A6V7U9W9"/>
<evidence type="ECO:0000256" key="3">
    <source>
        <dbReference type="ARBA" id="ARBA00022448"/>
    </source>
</evidence>
<keyword evidence="3 11" id="KW-0813">Transport</keyword>
<comment type="caution">
    <text evidence="11">Lacks conserved residue(s) required for the propagation of feature annotation.</text>
</comment>
<feature type="region of interest" description="Disordered" evidence="12">
    <location>
        <begin position="524"/>
        <end position="558"/>
    </location>
</feature>